<organism evidence="2 3">
    <name type="scientific">Rhipicephalus microplus</name>
    <name type="common">Cattle tick</name>
    <name type="synonym">Boophilus microplus</name>
    <dbReference type="NCBI Taxonomy" id="6941"/>
    <lineage>
        <taxon>Eukaryota</taxon>
        <taxon>Metazoa</taxon>
        <taxon>Ecdysozoa</taxon>
        <taxon>Arthropoda</taxon>
        <taxon>Chelicerata</taxon>
        <taxon>Arachnida</taxon>
        <taxon>Acari</taxon>
        <taxon>Parasitiformes</taxon>
        <taxon>Ixodida</taxon>
        <taxon>Ixodoidea</taxon>
        <taxon>Ixodidae</taxon>
        <taxon>Rhipicephalinae</taxon>
        <taxon>Rhipicephalus</taxon>
        <taxon>Boophilus</taxon>
    </lineage>
</organism>
<evidence type="ECO:0000256" key="1">
    <source>
        <dbReference type="SAM" id="Phobius"/>
    </source>
</evidence>
<dbReference type="EMBL" id="JABSTU010000011">
    <property type="protein sequence ID" value="KAH8010200.1"/>
    <property type="molecule type" value="Genomic_DNA"/>
</dbReference>
<dbReference type="Proteomes" id="UP000821866">
    <property type="component" value="Chromosome 9"/>
</dbReference>
<evidence type="ECO:0000313" key="2">
    <source>
        <dbReference type="EMBL" id="KAH8010200.1"/>
    </source>
</evidence>
<evidence type="ECO:0000313" key="3">
    <source>
        <dbReference type="Proteomes" id="UP000821866"/>
    </source>
</evidence>
<name>A0A9J6D844_RHIMP</name>
<reference evidence="2" key="2">
    <citation type="submission" date="2021-09" db="EMBL/GenBank/DDBJ databases">
        <authorList>
            <person name="Jia N."/>
            <person name="Wang J."/>
            <person name="Shi W."/>
            <person name="Du L."/>
            <person name="Sun Y."/>
            <person name="Zhan W."/>
            <person name="Jiang J."/>
            <person name="Wang Q."/>
            <person name="Zhang B."/>
            <person name="Ji P."/>
            <person name="Sakyi L.B."/>
            <person name="Cui X."/>
            <person name="Yuan T."/>
            <person name="Jiang B."/>
            <person name="Yang W."/>
            <person name="Lam T.T.-Y."/>
            <person name="Chang Q."/>
            <person name="Ding S."/>
            <person name="Wang X."/>
            <person name="Zhu J."/>
            <person name="Ruan X."/>
            <person name="Zhao L."/>
            <person name="Wei J."/>
            <person name="Que T."/>
            <person name="Du C."/>
            <person name="Cheng J."/>
            <person name="Dai P."/>
            <person name="Han X."/>
            <person name="Huang E."/>
            <person name="Gao Y."/>
            <person name="Liu J."/>
            <person name="Shao H."/>
            <person name="Ye R."/>
            <person name="Li L."/>
            <person name="Wei W."/>
            <person name="Wang X."/>
            <person name="Wang C."/>
            <person name="Huo Q."/>
            <person name="Li W."/>
            <person name="Guo W."/>
            <person name="Chen H."/>
            <person name="Chen S."/>
            <person name="Zhou L."/>
            <person name="Zhou L."/>
            <person name="Ni X."/>
            <person name="Tian J."/>
            <person name="Zhou Y."/>
            <person name="Sheng Y."/>
            <person name="Liu T."/>
            <person name="Pan Y."/>
            <person name="Xia L."/>
            <person name="Li J."/>
            <person name="Zhao F."/>
            <person name="Cao W."/>
        </authorList>
    </citation>
    <scope>NUCLEOTIDE SEQUENCE</scope>
    <source>
        <strain evidence="2">Rmic-2018</strain>
        <tissue evidence="2">Larvae</tissue>
    </source>
</reference>
<keyword evidence="3" id="KW-1185">Reference proteome</keyword>
<comment type="caution">
    <text evidence="2">The sequence shown here is derived from an EMBL/GenBank/DDBJ whole genome shotgun (WGS) entry which is preliminary data.</text>
</comment>
<accession>A0A9J6D844</accession>
<reference evidence="2" key="1">
    <citation type="journal article" date="2020" name="Cell">
        <title>Large-Scale Comparative Analyses of Tick Genomes Elucidate Their Genetic Diversity and Vector Capacities.</title>
        <authorList>
            <consortium name="Tick Genome and Microbiome Consortium (TIGMIC)"/>
            <person name="Jia N."/>
            <person name="Wang J."/>
            <person name="Shi W."/>
            <person name="Du L."/>
            <person name="Sun Y."/>
            <person name="Zhan W."/>
            <person name="Jiang J.F."/>
            <person name="Wang Q."/>
            <person name="Zhang B."/>
            <person name="Ji P."/>
            <person name="Bell-Sakyi L."/>
            <person name="Cui X.M."/>
            <person name="Yuan T.T."/>
            <person name="Jiang B.G."/>
            <person name="Yang W.F."/>
            <person name="Lam T.T."/>
            <person name="Chang Q.C."/>
            <person name="Ding S.J."/>
            <person name="Wang X.J."/>
            <person name="Zhu J.G."/>
            <person name="Ruan X.D."/>
            <person name="Zhao L."/>
            <person name="Wei J.T."/>
            <person name="Ye R.Z."/>
            <person name="Que T.C."/>
            <person name="Du C.H."/>
            <person name="Zhou Y.H."/>
            <person name="Cheng J.X."/>
            <person name="Dai P.F."/>
            <person name="Guo W.B."/>
            <person name="Han X.H."/>
            <person name="Huang E.J."/>
            <person name="Li L.F."/>
            <person name="Wei W."/>
            <person name="Gao Y.C."/>
            <person name="Liu J.Z."/>
            <person name="Shao H.Z."/>
            <person name="Wang X."/>
            <person name="Wang C.C."/>
            <person name="Yang T.C."/>
            <person name="Huo Q.B."/>
            <person name="Li W."/>
            <person name="Chen H.Y."/>
            <person name="Chen S.E."/>
            <person name="Zhou L.G."/>
            <person name="Ni X.B."/>
            <person name="Tian J.H."/>
            <person name="Sheng Y."/>
            <person name="Liu T."/>
            <person name="Pan Y.S."/>
            <person name="Xia L.Y."/>
            <person name="Li J."/>
            <person name="Zhao F."/>
            <person name="Cao W.C."/>
        </authorList>
    </citation>
    <scope>NUCLEOTIDE SEQUENCE</scope>
    <source>
        <strain evidence="2">Rmic-2018</strain>
    </source>
</reference>
<feature type="transmembrane region" description="Helical" evidence="1">
    <location>
        <begin position="35"/>
        <end position="57"/>
    </location>
</feature>
<gene>
    <name evidence="2" type="ORF">HPB51_026252</name>
</gene>
<keyword evidence="1" id="KW-1133">Transmembrane helix</keyword>
<keyword evidence="1" id="KW-0812">Transmembrane</keyword>
<sequence length="647" mass="70922">MDEGRNSVKLASSRTLRPTVIGADVHTTQSHSHSALLTAISFALVAAFIAAVLLVFFKKPHETYQGEKAPALQCGDEMVPTISLLNTTGDPCTDLYGYVCSNAEAPDSSYLPPAFRIAFAWELLREASSATRAAGGATERSLSLRDEFWIWLRRDKRERVADFVHALLKAGNVSTSMTVPQIKDLLTGMNHRYALAPAVLFKKSVTHLKLERNPQCLAVGNQTIAAAVRAFNDDLNASVGLDDIISVDKALEAFSEKQGAARNVLQGIDKVPFRGLSQSDRQDVQNDVVLPVQSNTYSRRKDDSQGLDELVRFIENYANLPAALAYVTTCSAVNGVEALRPETPAPSSRLYRTTCEFFGICELDDIAKLEAVRSAAADTRIRKIFSEVRDTVYSAALNSSSLLGRSNETLIAEQLNLVTLLLPSDIAGLDVPLPNMSNSFAANLLALRSHSFEVRRRKLARNFPETGDLFMPEVVRRDSVVYVPANLYLFLDPGSTRDVIFDLADLAVGLAVALWSFVLELAWGPRESAQSVPPVAACLNETHFKDATNEGTWRTALHAALGLMSVSSMRNSSEWNESCSSKSTRLSKAQAFFLYWVYNRCALYPRADSGRAIDVALRSLPFTSKVFSCAPTSPMSMRPVCLDNVFA</sequence>
<dbReference type="AlphaFoldDB" id="A0A9J6D844"/>
<proteinExistence type="predicted"/>
<protein>
    <submittedName>
        <fullName evidence="2">Uncharacterized protein</fullName>
    </submittedName>
</protein>
<keyword evidence="1" id="KW-0472">Membrane</keyword>